<feature type="region of interest" description="Disordered" evidence="1">
    <location>
        <begin position="1145"/>
        <end position="1166"/>
    </location>
</feature>
<evidence type="ECO:0000259" key="2">
    <source>
        <dbReference type="PROSITE" id="PS50994"/>
    </source>
</evidence>
<comment type="caution">
    <text evidence="3">The sequence shown here is derived from an EMBL/GenBank/DDBJ whole genome shotgun (WGS) entry which is preliminary data.</text>
</comment>
<dbReference type="PANTHER" id="PTHR37984">
    <property type="entry name" value="PROTEIN CBG26694"/>
    <property type="match status" value="1"/>
</dbReference>
<dbReference type="GO" id="GO:0015074">
    <property type="term" value="P:DNA integration"/>
    <property type="evidence" value="ECO:0007669"/>
    <property type="project" value="InterPro"/>
</dbReference>
<feature type="domain" description="Integrase catalytic" evidence="2">
    <location>
        <begin position="160"/>
        <end position="326"/>
    </location>
</feature>
<gene>
    <name evidence="3" type="primary">K02A2.6</name>
    <name evidence="3" type="ORF">AWC38_SpisGene370</name>
</gene>
<dbReference type="EMBL" id="LSMT01000002">
    <property type="protein sequence ID" value="PFX34797.1"/>
    <property type="molecule type" value="Genomic_DNA"/>
</dbReference>
<feature type="region of interest" description="Disordered" evidence="1">
    <location>
        <begin position="358"/>
        <end position="438"/>
    </location>
</feature>
<dbReference type="AlphaFoldDB" id="A0A2B4T2A8"/>
<dbReference type="GO" id="GO:0003676">
    <property type="term" value="F:nucleic acid binding"/>
    <property type="evidence" value="ECO:0007669"/>
    <property type="project" value="InterPro"/>
</dbReference>
<feature type="compositionally biased region" description="Polar residues" evidence="1">
    <location>
        <begin position="386"/>
        <end position="410"/>
    </location>
</feature>
<dbReference type="InterPro" id="IPR036397">
    <property type="entry name" value="RNaseH_sf"/>
</dbReference>
<dbReference type="Gene3D" id="3.30.420.10">
    <property type="entry name" value="Ribonuclease H-like superfamily/Ribonuclease H"/>
    <property type="match status" value="1"/>
</dbReference>
<organism evidence="3 4">
    <name type="scientific">Stylophora pistillata</name>
    <name type="common">Smooth cauliflower coral</name>
    <dbReference type="NCBI Taxonomy" id="50429"/>
    <lineage>
        <taxon>Eukaryota</taxon>
        <taxon>Metazoa</taxon>
        <taxon>Cnidaria</taxon>
        <taxon>Anthozoa</taxon>
        <taxon>Hexacorallia</taxon>
        <taxon>Scleractinia</taxon>
        <taxon>Astrocoeniina</taxon>
        <taxon>Pocilloporidae</taxon>
        <taxon>Stylophora</taxon>
    </lineage>
</organism>
<keyword evidence="4" id="KW-1185">Reference proteome</keyword>
<feature type="compositionally biased region" description="Low complexity" evidence="1">
    <location>
        <begin position="370"/>
        <end position="385"/>
    </location>
</feature>
<dbReference type="OrthoDB" id="5981259at2759"/>
<dbReference type="PANTHER" id="PTHR37984:SF8">
    <property type="entry name" value="CCHC-TYPE DOMAIN-CONTAINING PROTEIN"/>
    <property type="match status" value="1"/>
</dbReference>
<dbReference type="InterPro" id="IPR012337">
    <property type="entry name" value="RNaseH-like_sf"/>
</dbReference>
<evidence type="ECO:0000256" key="1">
    <source>
        <dbReference type="SAM" id="MobiDB-lite"/>
    </source>
</evidence>
<dbReference type="PROSITE" id="PS50994">
    <property type="entry name" value="INTEGRASE"/>
    <property type="match status" value="1"/>
</dbReference>
<evidence type="ECO:0000313" key="3">
    <source>
        <dbReference type="EMBL" id="PFX34797.1"/>
    </source>
</evidence>
<dbReference type="SUPFAM" id="SSF53098">
    <property type="entry name" value="Ribonuclease H-like"/>
    <property type="match status" value="1"/>
</dbReference>
<feature type="compositionally biased region" description="Basic and acidic residues" evidence="1">
    <location>
        <begin position="429"/>
        <end position="438"/>
    </location>
</feature>
<accession>A0A2B4T2A8</accession>
<name>A0A2B4T2A8_STYPI</name>
<proteinExistence type="predicted"/>
<dbReference type="InterPro" id="IPR001584">
    <property type="entry name" value="Integrase_cat-core"/>
</dbReference>
<dbReference type="InterPro" id="IPR050951">
    <property type="entry name" value="Retrovirus_Pol_polyprotein"/>
</dbReference>
<evidence type="ECO:0000313" key="4">
    <source>
        <dbReference type="Proteomes" id="UP000225706"/>
    </source>
</evidence>
<dbReference type="Proteomes" id="UP000225706">
    <property type="component" value="Unassembled WGS sequence"/>
</dbReference>
<dbReference type="Pfam" id="PF00665">
    <property type="entry name" value="rve"/>
    <property type="match status" value="1"/>
</dbReference>
<reference evidence="4" key="1">
    <citation type="journal article" date="2017" name="bioRxiv">
        <title>Comparative analysis of the genomes of Stylophora pistillata and Acropora digitifera provides evidence for extensive differences between species of corals.</title>
        <authorList>
            <person name="Voolstra C.R."/>
            <person name="Li Y."/>
            <person name="Liew Y.J."/>
            <person name="Baumgarten S."/>
            <person name="Zoccola D."/>
            <person name="Flot J.-F."/>
            <person name="Tambutte S."/>
            <person name="Allemand D."/>
            <person name="Aranda M."/>
        </authorList>
    </citation>
    <scope>NUCLEOTIDE SEQUENCE [LARGE SCALE GENOMIC DNA]</scope>
</reference>
<dbReference type="FunFam" id="3.30.420.10:FF:000063">
    <property type="entry name" value="Retrovirus-related Pol polyprotein from transposon 297-like Protein"/>
    <property type="match status" value="1"/>
</dbReference>
<protein>
    <submittedName>
        <fullName evidence="3">Uncharacterized protein K02A2.6</fullName>
    </submittedName>
</protein>
<feature type="compositionally biased region" description="Basic residues" evidence="1">
    <location>
        <begin position="1147"/>
        <end position="1166"/>
    </location>
</feature>
<sequence>MRLQRCRFNIKYKKGTSLYLANTLSRAALPTPVHARVTDFEVFRTEITEESDTHNTRLTETTQSHLCDETKKDEHLSKLMTTSAQGWPDDRKQVPHPLPSYWTYRNELITDNGLIYKGAQVMIPQSMQEEKLLKIHANHFSPESNYGSKSTKEPTRPLPIPTLPWQIISQDVFLHKQKAYLVTVCHFSDWIEVDALDDTLTRTVINKTKAHFARFGIPRICHTDNGPQFTSQDYTNFASQYGLKHTTSSPYHSQGNVRTEAAVKVSESILKKSDDLQIALLNYRNTPPKGHTYSPAQRMEAHGHMAASLENAMQGLTPYKHHTVPFNKIGYTSGMPHLLLFQHHLALHLYSQPSPGHNLMPQCNPLGSKPNTPTNQPRQQPPSSSDTNNSALDLNTSSSSTPKPLATSTPDMAHSELCTNAPPATIQDQPRDHQPEEFTLERSEEDALELYGAIDDDDSHNSDLEIVGIKKMMSTGKFVKTDYSSTEDEVEDVEDREAVQAFNPFKINGSFENRGSSAHMFVVREGEILKSRFSKGTKAGKQQLQRGEYLVRNVFERHKKYKDFNRTSTVITKWNGHELPLGLIQFTFAADEHHISCHKHPCSGKQFIPTAPSTKVKMFKEATEQKGPSRIFDELSEAAGGILHCEQSADLPRDSKQVINVRHRAQNKASRKEFATLLDLAKDHKDVHNLQWMPLPRVVYFMDEQLDDNLQECCRPKSMSILSIDTTFNVGDFYMTTTTYQSEKVVSKKTGKAANLPGPEMFHTTKTQRDYLYFTHTLLESNYNLEKVAFLGGDRDKAQSFLLKPSKGCTFIPCTKHVQDDIMRKIGELGLSSAKSEILQDTFRDERRKEKGIINSGTAYEFMAKVESVSNKWDKMEEDITGKSPQYVRYFQRNIQDNMKNGMLLPVRRQAGLNDEFFYSNAQESSNFVYKSKILEKKVVEGTGYRPDPKCTWAEAISVYRALVEQSRRDIQHAVLGKGPYNLSLLHQHLAVSATSWSGKTRKERELHLAKLGTSIAVETEEENREEPMEKQDVISSFVDSGLPELLKGSWTNTNSIIQLDGIGSFPNENTRRVVISLTRPISHTVQITEKKLACLECPQYDKCGICAHTLAVAHHLGMLSDYVKSYQVPLARIVGAMIPSGAGKDNKRKNIHKQTVKPSRHVSQY</sequence>